<organism evidence="3 4">
    <name type="scientific">Oidiodendron maius (strain Zn)</name>
    <dbReference type="NCBI Taxonomy" id="913774"/>
    <lineage>
        <taxon>Eukaryota</taxon>
        <taxon>Fungi</taxon>
        <taxon>Dikarya</taxon>
        <taxon>Ascomycota</taxon>
        <taxon>Pezizomycotina</taxon>
        <taxon>Leotiomycetes</taxon>
        <taxon>Leotiomycetes incertae sedis</taxon>
        <taxon>Myxotrichaceae</taxon>
        <taxon>Oidiodendron</taxon>
    </lineage>
</organism>
<feature type="region of interest" description="Disordered" evidence="1">
    <location>
        <begin position="227"/>
        <end position="248"/>
    </location>
</feature>
<feature type="transmembrane region" description="Helical" evidence="2">
    <location>
        <begin position="77"/>
        <end position="96"/>
    </location>
</feature>
<dbReference type="InParanoid" id="A0A0C3HVM5"/>
<keyword evidence="4" id="KW-1185">Reference proteome</keyword>
<accession>A0A0C3HVM5</accession>
<evidence type="ECO:0008006" key="5">
    <source>
        <dbReference type="Google" id="ProtNLM"/>
    </source>
</evidence>
<dbReference type="OrthoDB" id="5284712at2759"/>
<feature type="transmembrane region" description="Helical" evidence="2">
    <location>
        <begin position="12"/>
        <end position="34"/>
    </location>
</feature>
<dbReference type="PANTHER" id="PTHR37451:SF3">
    <property type="entry name" value="MARVEL DOMAIN-CONTAINING PROTEIN"/>
    <property type="match status" value="1"/>
</dbReference>
<reference evidence="4" key="2">
    <citation type="submission" date="2015-01" db="EMBL/GenBank/DDBJ databases">
        <title>Evolutionary Origins and Diversification of the Mycorrhizal Mutualists.</title>
        <authorList>
            <consortium name="DOE Joint Genome Institute"/>
            <consortium name="Mycorrhizal Genomics Consortium"/>
            <person name="Kohler A."/>
            <person name="Kuo A."/>
            <person name="Nagy L.G."/>
            <person name="Floudas D."/>
            <person name="Copeland A."/>
            <person name="Barry K.W."/>
            <person name="Cichocki N."/>
            <person name="Veneault-Fourrey C."/>
            <person name="LaButti K."/>
            <person name="Lindquist E.A."/>
            <person name="Lipzen A."/>
            <person name="Lundell T."/>
            <person name="Morin E."/>
            <person name="Murat C."/>
            <person name="Riley R."/>
            <person name="Ohm R."/>
            <person name="Sun H."/>
            <person name="Tunlid A."/>
            <person name="Henrissat B."/>
            <person name="Grigoriev I.V."/>
            <person name="Hibbett D.S."/>
            <person name="Martin F."/>
        </authorList>
    </citation>
    <scope>NUCLEOTIDE SEQUENCE [LARGE SCALE GENOMIC DNA]</scope>
    <source>
        <strain evidence="4">Zn</strain>
    </source>
</reference>
<evidence type="ECO:0000256" key="2">
    <source>
        <dbReference type="SAM" id="Phobius"/>
    </source>
</evidence>
<sequence length="248" mass="27465">MEFNPHHFQHIKLALHIAQLVIIFVAWVIEIAVFRSSADIDGRAGWYFGLCFLTIPAVIYETMTARFPRTRRFAHPYGLTAVDALFMIMWLSAFAAVASWNSAGKCGDGCKLSKTIVGLGVFIWLLFILTTIMSVYSISYYNREGYLPGLSRAPTNAQMIDPDKDAFSTAPHDDYAPVHNSEEHEIHDYSVAGESGLGEQRYDEPAPSYGGGYVPSVGEEDTGYMGYGGSQQQAGGRVHFPSARYDNI</sequence>
<dbReference type="EMBL" id="KN832871">
    <property type="protein sequence ID" value="KIN06277.1"/>
    <property type="molecule type" value="Genomic_DNA"/>
</dbReference>
<feature type="transmembrane region" description="Helical" evidence="2">
    <location>
        <begin position="46"/>
        <end position="65"/>
    </location>
</feature>
<keyword evidence="2" id="KW-0812">Transmembrane</keyword>
<dbReference type="HOGENOM" id="CLU_063111_0_0_1"/>
<reference evidence="3 4" key="1">
    <citation type="submission" date="2014-04" db="EMBL/GenBank/DDBJ databases">
        <authorList>
            <consortium name="DOE Joint Genome Institute"/>
            <person name="Kuo A."/>
            <person name="Martino E."/>
            <person name="Perotto S."/>
            <person name="Kohler A."/>
            <person name="Nagy L.G."/>
            <person name="Floudas D."/>
            <person name="Copeland A."/>
            <person name="Barry K.W."/>
            <person name="Cichocki N."/>
            <person name="Veneault-Fourrey C."/>
            <person name="LaButti K."/>
            <person name="Lindquist E.A."/>
            <person name="Lipzen A."/>
            <person name="Lundell T."/>
            <person name="Morin E."/>
            <person name="Murat C."/>
            <person name="Sun H."/>
            <person name="Tunlid A."/>
            <person name="Henrissat B."/>
            <person name="Grigoriev I.V."/>
            <person name="Hibbett D.S."/>
            <person name="Martin F."/>
            <person name="Nordberg H.P."/>
            <person name="Cantor M.N."/>
            <person name="Hua S.X."/>
        </authorList>
    </citation>
    <scope>NUCLEOTIDE SEQUENCE [LARGE SCALE GENOMIC DNA]</scope>
    <source>
        <strain evidence="3 4">Zn</strain>
    </source>
</reference>
<evidence type="ECO:0000313" key="4">
    <source>
        <dbReference type="Proteomes" id="UP000054321"/>
    </source>
</evidence>
<gene>
    <name evidence="3" type="ORF">OIDMADRAFT_17245</name>
</gene>
<protein>
    <recommendedName>
        <fullName evidence="5">MARVEL domain-containing protein</fullName>
    </recommendedName>
</protein>
<dbReference type="AlphaFoldDB" id="A0A0C3HVM5"/>
<dbReference type="Proteomes" id="UP000054321">
    <property type="component" value="Unassembled WGS sequence"/>
</dbReference>
<keyword evidence="2" id="KW-0472">Membrane</keyword>
<feature type="transmembrane region" description="Helical" evidence="2">
    <location>
        <begin position="116"/>
        <end position="138"/>
    </location>
</feature>
<name>A0A0C3HVM5_OIDMZ</name>
<dbReference type="PANTHER" id="PTHR37451">
    <property type="entry name" value="MARVEL DOMAIN"/>
    <property type="match status" value="1"/>
</dbReference>
<dbReference type="STRING" id="913774.A0A0C3HVM5"/>
<proteinExistence type="predicted"/>
<keyword evidence="2" id="KW-1133">Transmembrane helix</keyword>
<evidence type="ECO:0000256" key="1">
    <source>
        <dbReference type="SAM" id="MobiDB-lite"/>
    </source>
</evidence>
<evidence type="ECO:0000313" key="3">
    <source>
        <dbReference type="EMBL" id="KIN06277.1"/>
    </source>
</evidence>